<dbReference type="InterPro" id="IPR014710">
    <property type="entry name" value="RmlC-like_jellyroll"/>
</dbReference>
<evidence type="ECO:0000313" key="6">
    <source>
        <dbReference type="Proteomes" id="UP000435649"/>
    </source>
</evidence>
<dbReference type="PANTHER" id="PTHR43280">
    <property type="entry name" value="ARAC-FAMILY TRANSCRIPTIONAL REGULATOR"/>
    <property type="match status" value="1"/>
</dbReference>
<dbReference type="Pfam" id="PF12833">
    <property type="entry name" value="HTH_18"/>
    <property type="match status" value="1"/>
</dbReference>
<keyword evidence="1" id="KW-0805">Transcription regulation</keyword>
<dbReference type="SUPFAM" id="SSF51215">
    <property type="entry name" value="Regulatory protein AraC"/>
    <property type="match status" value="1"/>
</dbReference>
<dbReference type="RefSeq" id="WP_106052708.1">
    <property type="nucleotide sequence ID" value="NZ_CALXOB010000002.1"/>
</dbReference>
<keyword evidence="6" id="KW-1185">Reference proteome</keyword>
<keyword evidence="3" id="KW-0804">Transcription</keyword>
<evidence type="ECO:0000256" key="1">
    <source>
        <dbReference type="ARBA" id="ARBA00023015"/>
    </source>
</evidence>
<dbReference type="InterPro" id="IPR018062">
    <property type="entry name" value="HTH_AraC-typ_CS"/>
</dbReference>
<reference evidence="5 6" key="1">
    <citation type="submission" date="2019-08" db="EMBL/GenBank/DDBJ databases">
        <title>In-depth cultivation of the pig gut microbiome towards novel bacterial diversity and tailored functional studies.</title>
        <authorList>
            <person name="Wylensek D."/>
            <person name="Hitch T.C.A."/>
            <person name="Clavel T."/>
        </authorList>
    </citation>
    <scope>NUCLEOTIDE SEQUENCE [LARGE SCALE GENOMIC DNA]</scope>
    <source>
        <strain evidence="5 6">BBE-744-WT-12</strain>
    </source>
</reference>
<dbReference type="PANTHER" id="PTHR43280:SF28">
    <property type="entry name" value="HTH-TYPE TRANSCRIPTIONAL ACTIVATOR RHAS"/>
    <property type="match status" value="1"/>
</dbReference>
<gene>
    <name evidence="5" type="ORF">FYJ85_16885</name>
</gene>
<comment type="caution">
    <text evidence="5">The sequence shown here is derived from an EMBL/GenBank/DDBJ whole genome shotgun (WGS) entry which is preliminary data.</text>
</comment>
<dbReference type="GO" id="GO:0003700">
    <property type="term" value="F:DNA-binding transcription factor activity"/>
    <property type="evidence" value="ECO:0007669"/>
    <property type="project" value="InterPro"/>
</dbReference>
<name>A0A844G4M8_9BACT</name>
<dbReference type="AlphaFoldDB" id="A0A844G4M8"/>
<accession>A0A844G4M8</accession>
<feature type="domain" description="HTH araC/xylS-type" evidence="4">
    <location>
        <begin position="194"/>
        <end position="292"/>
    </location>
</feature>
<evidence type="ECO:0000256" key="3">
    <source>
        <dbReference type="ARBA" id="ARBA00023163"/>
    </source>
</evidence>
<proteinExistence type="predicted"/>
<dbReference type="SMART" id="SM00342">
    <property type="entry name" value="HTH_ARAC"/>
    <property type="match status" value="1"/>
</dbReference>
<dbReference type="InterPro" id="IPR037923">
    <property type="entry name" value="HTH-like"/>
</dbReference>
<evidence type="ECO:0000259" key="4">
    <source>
        <dbReference type="PROSITE" id="PS01124"/>
    </source>
</evidence>
<protein>
    <submittedName>
        <fullName evidence="5">AraC family transcriptional regulator</fullName>
    </submittedName>
</protein>
<evidence type="ECO:0000256" key="2">
    <source>
        <dbReference type="ARBA" id="ARBA00023125"/>
    </source>
</evidence>
<dbReference type="InterPro" id="IPR018060">
    <property type="entry name" value="HTH_AraC"/>
</dbReference>
<dbReference type="Proteomes" id="UP000435649">
    <property type="component" value="Unassembled WGS sequence"/>
</dbReference>
<dbReference type="Gene3D" id="1.10.10.60">
    <property type="entry name" value="Homeodomain-like"/>
    <property type="match status" value="1"/>
</dbReference>
<dbReference type="PROSITE" id="PS00041">
    <property type="entry name" value="HTH_ARAC_FAMILY_1"/>
    <property type="match status" value="1"/>
</dbReference>
<organism evidence="5 6">
    <name type="scientific">Victivallis lenta</name>
    <dbReference type="NCBI Taxonomy" id="2606640"/>
    <lineage>
        <taxon>Bacteria</taxon>
        <taxon>Pseudomonadati</taxon>
        <taxon>Lentisphaerota</taxon>
        <taxon>Lentisphaeria</taxon>
        <taxon>Victivallales</taxon>
        <taxon>Victivallaceae</taxon>
        <taxon>Victivallis</taxon>
    </lineage>
</organism>
<dbReference type="SUPFAM" id="SSF46689">
    <property type="entry name" value="Homeodomain-like"/>
    <property type="match status" value="1"/>
</dbReference>
<dbReference type="Gene3D" id="2.60.120.10">
    <property type="entry name" value="Jelly Rolls"/>
    <property type="match status" value="1"/>
</dbReference>
<evidence type="ECO:0000313" key="5">
    <source>
        <dbReference type="EMBL" id="MST98717.1"/>
    </source>
</evidence>
<dbReference type="InterPro" id="IPR003313">
    <property type="entry name" value="AraC-bd"/>
</dbReference>
<dbReference type="InterPro" id="IPR009057">
    <property type="entry name" value="Homeodomain-like_sf"/>
</dbReference>
<keyword evidence="2" id="KW-0238">DNA-binding</keyword>
<dbReference type="InterPro" id="IPR020449">
    <property type="entry name" value="Tscrpt_reg_AraC-type_HTH"/>
</dbReference>
<sequence>MEQSSAKISDVFHRISFFSDEFPFSIHREFDRPSDFNESRRFRREFWKIVCVISGRGENIVNDARYPVGPGSIFLVHPDDSTTLNIKTEALEIYNIFFMPELVRDGLRELQDDFDFFSIMHRNSRTKEGDSGSLYVAESDAEMRRLVRTLEREFDRMPQNYRARIKLMLLELLILLARKAGKRIRHRGADSVREYVDHLIESYFREEFRLDSLARKIGIDKSRLCRLYRAGAGMTIMDALRLRRLKEAAELLTCTNRTISEICFSSGFNDLSYFYRSFTAKYGTNPGEFRRRFQRENET</sequence>
<dbReference type="Pfam" id="PF02311">
    <property type="entry name" value="AraC_binding"/>
    <property type="match status" value="1"/>
</dbReference>
<dbReference type="PROSITE" id="PS01124">
    <property type="entry name" value="HTH_ARAC_FAMILY_2"/>
    <property type="match status" value="1"/>
</dbReference>
<dbReference type="GO" id="GO:0043565">
    <property type="term" value="F:sequence-specific DNA binding"/>
    <property type="evidence" value="ECO:0007669"/>
    <property type="project" value="InterPro"/>
</dbReference>
<dbReference type="EMBL" id="VUNS01000022">
    <property type="protein sequence ID" value="MST98717.1"/>
    <property type="molecule type" value="Genomic_DNA"/>
</dbReference>
<dbReference type="PRINTS" id="PR00032">
    <property type="entry name" value="HTHARAC"/>
</dbReference>